<gene>
    <name evidence="2" type="ORF">ZIOFF_030534</name>
</gene>
<proteinExistence type="predicted"/>
<organism evidence="2 3">
    <name type="scientific">Zingiber officinale</name>
    <name type="common">Ginger</name>
    <name type="synonym">Amomum zingiber</name>
    <dbReference type="NCBI Taxonomy" id="94328"/>
    <lineage>
        <taxon>Eukaryota</taxon>
        <taxon>Viridiplantae</taxon>
        <taxon>Streptophyta</taxon>
        <taxon>Embryophyta</taxon>
        <taxon>Tracheophyta</taxon>
        <taxon>Spermatophyta</taxon>
        <taxon>Magnoliopsida</taxon>
        <taxon>Liliopsida</taxon>
        <taxon>Zingiberales</taxon>
        <taxon>Zingiberaceae</taxon>
        <taxon>Zingiber</taxon>
    </lineage>
</organism>
<dbReference type="AlphaFoldDB" id="A0A8J5GVL9"/>
<dbReference type="Proteomes" id="UP000734854">
    <property type="component" value="Unassembled WGS sequence"/>
</dbReference>
<sequence>MDDWLRRVYRGDPGVPHTNPDSYVHAWMGSFAIAAVSCCTSASSGLRKHINLDDKAMLMDQNFWKKVMEKKKKQDHNKSCNSKDFGASRGGR</sequence>
<comment type="caution">
    <text evidence="2">The sequence shown here is derived from an EMBL/GenBank/DDBJ whole genome shotgun (WGS) entry which is preliminary data.</text>
</comment>
<evidence type="ECO:0000313" key="3">
    <source>
        <dbReference type="Proteomes" id="UP000734854"/>
    </source>
</evidence>
<keyword evidence="3" id="KW-1185">Reference proteome</keyword>
<reference evidence="2 3" key="1">
    <citation type="submission" date="2020-08" db="EMBL/GenBank/DDBJ databases">
        <title>Plant Genome Project.</title>
        <authorList>
            <person name="Zhang R.-G."/>
        </authorList>
    </citation>
    <scope>NUCLEOTIDE SEQUENCE [LARGE SCALE GENOMIC DNA]</scope>
    <source>
        <tissue evidence="2">Rhizome</tissue>
    </source>
</reference>
<dbReference type="PANTHER" id="PTHR36360:SF1">
    <property type="entry name" value="ACTIN T1-LIKE PROTEIN"/>
    <property type="match status" value="1"/>
</dbReference>
<accession>A0A8J5GVL9</accession>
<dbReference type="EMBL" id="JACMSC010000008">
    <property type="protein sequence ID" value="KAG6512423.1"/>
    <property type="molecule type" value="Genomic_DNA"/>
</dbReference>
<dbReference type="PANTHER" id="PTHR36360">
    <property type="entry name" value="ACTIN T1-LIKE PROTEIN"/>
    <property type="match status" value="1"/>
</dbReference>
<protein>
    <submittedName>
        <fullName evidence="2">Uncharacterized protein</fullName>
    </submittedName>
</protein>
<evidence type="ECO:0000256" key="1">
    <source>
        <dbReference type="SAM" id="MobiDB-lite"/>
    </source>
</evidence>
<evidence type="ECO:0000313" key="2">
    <source>
        <dbReference type="EMBL" id="KAG6512423.1"/>
    </source>
</evidence>
<feature type="region of interest" description="Disordered" evidence="1">
    <location>
        <begin position="70"/>
        <end position="92"/>
    </location>
</feature>
<name>A0A8J5GVL9_ZINOF</name>